<dbReference type="Pfam" id="PF13822">
    <property type="entry name" value="ACC_epsilon"/>
    <property type="match status" value="1"/>
</dbReference>
<dbReference type="EMBL" id="GG657757">
    <property type="protein sequence ID" value="EFL35862.1"/>
    <property type="molecule type" value="Genomic_DNA"/>
</dbReference>
<keyword evidence="2" id="KW-1185">Reference proteome</keyword>
<protein>
    <submittedName>
        <fullName evidence="1">Predicted protein</fullName>
    </submittedName>
</protein>
<dbReference type="HOGENOM" id="CLU_175330_2_1_11"/>
<evidence type="ECO:0000313" key="2">
    <source>
        <dbReference type="Proteomes" id="UP000004184"/>
    </source>
</evidence>
<name>D9X434_STRVT</name>
<evidence type="ECO:0000313" key="1">
    <source>
        <dbReference type="EMBL" id="EFL35862.1"/>
    </source>
</evidence>
<dbReference type="RefSeq" id="WP_003994000.1">
    <property type="nucleotide sequence ID" value="NZ_GG657757.1"/>
</dbReference>
<sequence length="70" mass="7724">MPLPLVTIVRGRPTAEELAAVIAVFQARAAAPPPPARPLAEPRRSAWNDRASAIEMRRLPGMFRSTRRHA</sequence>
<dbReference type="Proteomes" id="UP000004184">
    <property type="component" value="Unassembled WGS sequence"/>
</dbReference>
<reference evidence="2" key="1">
    <citation type="submission" date="2009-02" db="EMBL/GenBank/DDBJ databases">
        <title>Annotation of Streptomyces viridochromogenes strain DSM 40736.</title>
        <authorList>
            <consortium name="The Broad Institute Genome Sequencing Platform"/>
            <consortium name="Broad Institute Microbial Sequencing Center"/>
            <person name="Fischbach M."/>
            <person name="Godfrey P."/>
            <person name="Ward D."/>
            <person name="Young S."/>
            <person name="Zeng Q."/>
            <person name="Koehrsen M."/>
            <person name="Alvarado L."/>
            <person name="Berlin A.M."/>
            <person name="Bochicchio J."/>
            <person name="Borenstein D."/>
            <person name="Chapman S.B."/>
            <person name="Chen Z."/>
            <person name="Engels R."/>
            <person name="Freedman E."/>
            <person name="Gellesch M."/>
            <person name="Goldberg J."/>
            <person name="Griggs A."/>
            <person name="Gujja S."/>
            <person name="Heilman E.R."/>
            <person name="Heiman D.I."/>
            <person name="Hepburn T.A."/>
            <person name="Howarth C."/>
            <person name="Jen D."/>
            <person name="Larson L."/>
            <person name="Lewis B."/>
            <person name="Mehta T."/>
            <person name="Park D."/>
            <person name="Pearson M."/>
            <person name="Richards J."/>
            <person name="Roberts A."/>
            <person name="Saif S."/>
            <person name="Shea T.D."/>
            <person name="Shenoy N."/>
            <person name="Sisk P."/>
            <person name="Stolte C."/>
            <person name="Sykes S.N."/>
            <person name="Thomson T."/>
            <person name="Walk T."/>
            <person name="White J."/>
            <person name="Yandava C."/>
            <person name="Straight P."/>
            <person name="Clardy J."/>
            <person name="Hung D."/>
            <person name="Kolter R."/>
            <person name="Mekalanos J."/>
            <person name="Walker S."/>
            <person name="Walsh C.T."/>
            <person name="Wieland-Brown L.C."/>
            <person name="Haas B."/>
            <person name="Nusbaum C."/>
            <person name="Birren B."/>
        </authorList>
    </citation>
    <scope>NUCLEOTIDE SEQUENCE [LARGE SCALE GENOMIC DNA]</scope>
    <source>
        <strain evidence="2">DSM 40736 / JCM 4977 / BCRC 1201 / Tue 494</strain>
    </source>
</reference>
<dbReference type="InterPro" id="IPR032716">
    <property type="entry name" value="ACC_epsilon"/>
</dbReference>
<gene>
    <name evidence="1" type="ORF">SSQG_06380</name>
</gene>
<dbReference type="AlphaFoldDB" id="D9X434"/>
<dbReference type="GO" id="GO:0004658">
    <property type="term" value="F:propionyl-CoA carboxylase activity"/>
    <property type="evidence" value="ECO:0007669"/>
    <property type="project" value="InterPro"/>
</dbReference>
<proteinExistence type="predicted"/>
<dbReference type="STRING" id="591159.SSQG_06380"/>
<organism evidence="1 2">
    <name type="scientific">Streptomyces viridochromogenes (strain DSM 40736 / JCM 4977 / BCRC 1201 / Tue 494)</name>
    <dbReference type="NCBI Taxonomy" id="591159"/>
    <lineage>
        <taxon>Bacteria</taxon>
        <taxon>Bacillati</taxon>
        <taxon>Actinomycetota</taxon>
        <taxon>Actinomycetes</taxon>
        <taxon>Kitasatosporales</taxon>
        <taxon>Streptomycetaceae</taxon>
        <taxon>Streptomyces</taxon>
    </lineage>
</organism>
<dbReference type="GO" id="GO:0003989">
    <property type="term" value="F:acetyl-CoA carboxylase activity"/>
    <property type="evidence" value="ECO:0007669"/>
    <property type="project" value="InterPro"/>
</dbReference>
<accession>D9X434</accession>